<protein>
    <submittedName>
        <fullName evidence="2">Uncharacterized protein</fullName>
    </submittedName>
</protein>
<dbReference type="Proteomes" id="UP001346149">
    <property type="component" value="Unassembled WGS sequence"/>
</dbReference>
<reference evidence="2 3" key="1">
    <citation type="journal article" date="2023" name="Hortic Res">
        <title>Pangenome of water caltrop reveals structural variations and asymmetric subgenome divergence after allopolyploidization.</title>
        <authorList>
            <person name="Zhang X."/>
            <person name="Chen Y."/>
            <person name="Wang L."/>
            <person name="Yuan Y."/>
            <person name="Fang M."/>
            <person name="Shi L."/>
            <person name="Lu R."/>
            <person name="Comes H.P."/>
            <person name="Ma Y."/>
            <person name="Chen Y."/>
            <person name="Huang G."/>
            <person name="Zhou Y."/>
            <person name="Zheng Z."/>
            <person name="Qiu Y."/>
        </authorList>
    </citation>
    <scope>NUCLEOTIDE SEQUENCE [LARGE SCALE GENOMIC DNA]</scope>
    <source>
        <strain evidence="2">F231</strain>
    </source>
</reference>
<evidence type="ECO:0000256" key="1">
    <source>
        <dbReference type="SAM" id="MobiDB-lite"/>
    </source>
</evidence>
<sequence>MVLPLEGESSPEIPPPVPPSYRPSRFLISDSFAARGGEVGEDYGRSGPTIALRLEVPRMTQEVGLKSGNKEEEGWWGSGGNPASHVGRFVLQALKELRAKAQKGAIGGAGLKKSGKK</sequence>
<keyword evidence="3" id="KW-1185">Reference proteome</keyword>
<gene>
    <name evidence="2" type="ORF">SAY86_026855</name>
</gene>
<evidence type="ECO:0000313" key="3">
    <source>
        <dbReference type="Proteomes" id="UP001346149"/>
    </source>
</evidence>
<accession>A0AAN7KEY5</accession>
<organism evidence="2 3">
    <name type="scientific">Trapa natans</name>
    <name type="common">Water chestnut</name>
    <dbReference type="NCBI Taxonomy" id="22666"/>
    <lineage>
        <taxon>Eukaryota</taxon>
        <taxon>Viridiplantae</taxon>
        <taxon>Streptophyta</taxon>
        <taxon>Embryophyta</taxon>
        <taxon>Tracheophyta</taxon>
        <taxon>Spermatophyta</taxon>
        <taxon>Magnoliopsida</taxon>
        <taxon>eudicotyledons</taxon>
        <taxon>Gunneridae</taxon>
        <taxon>Pentapetalae</taxon>
        <taxon>rosids</taxon>
        <taxon>malvids</taxon>
        <taxon>Myrtales</taxon>
        <taxon>Lythraceae</taxon>
        <taxon>Trapa</taxon>
    </lineage>
</organism>
<dbReference type="EMBL" id="JAXQNO010000023">
    <property type="protein sequence ID" value="KAK4765765.1"/>
    <property type="molecule type" value="Genomic_DNA"/>
</dbReference>
<name>A0AAN7KEY5_TRANT</name>
<feature type="compositionally biased region" description="Low complexity" evidence="1">
    <location>
        <begin position="1"/>
        <end position="11"/>
    </location>
</feature>
<evidence type="ECO:0000313" key="2">
    <source>
        <dbReference type="EMBL" id="KAK4765765.1"/>
    </source>
</evidence>
<feature type="compositionally biased region" description="Pro residues" evidence="1">
    <location>
        <begin position="12"/>
        <end position="21"/>
    </location>
</feature>
<dbReference type="AlphaFoldDB" id="A0AAN7KEY5"/>
<proteinExistence type="predicted"/>
<comment type="caution">
    <text evidence="2">The sequence shown here is derived from an EMBL/GenBank/DDBJ whole genome shotgun (WGS) entry which is preliminary data.</text>
</comment>
<feature type="region of interest" description="Disordered" evidence="1">
    <location>
        <begin position="1"/>
        <end position="21"/>
    </location>
</feature>